<organism evidence="5 6">
    <name type="scientific">Glareola pratincola</name>
    <name type="common">Collared pratincole</name>
    <name type="synonym">Hirundo pratincola</name>
    <dbReference type="NCBI Taxonomy" id="43316"/>
    <lineage>
        <taxon>Eukaryota</taxon>
        <taxon>Metazoa</taxon>
        <taxon>Chordata</taxon>
        <taxon>Craniata</taxon>
        <taxon>Vertebrata</taxon>
        <taxon>Euteleostomi</taxon>
        <taxon>Archelosauria</taxon>
        <taxon>Archosauria</taxon>
        <taxon>Dinosauria</taxon>
        <taxon>Saurischia</taxon>
        <taxon>Theropoda</taxon>
        <taxon>Coelurosauria</taxon>
        <taxon>Aves</taxon>
        <taxon>Neognathae</taxon>
        <taxon>Neoaves</taxon>
        <taxon>Charadriiformes</taxon>
        <taxon>Glareolidae</taxon>
        <taxon>Glareola</taxon>
    </lineage>
</organism>
<keyword evidence="6" id="KW-1185">Reference proteome</keyword>
<sequence length="208" mass="23221">SQVHQRAEECVRALRLFEDIDSGKSVPNILRQDFDLSVLKGSIDLTKVAVMGHSFGGVTAVLALVKEPSFRCAVALDAWMFPLENALYPEVPKPVLFINTEKFQTPESVAKMKRLSSRNSQTKIITILGSVHQSQTDFTFLTGKLVSRIFGMRGTLNPYKGLDITSRAALAFLQRHLSLEEEFHRWDDLLEGIGDSVVPEAPFCRSNL</sequence>
<dbReference type="GO" id="GO:0016042">
    <property type="term" value="P:lipid catabolic process"/>
    <property type="evidence" value="ECO:0007669"/>
    <property type="project" value="UniProtKB-KW"/>
</dbReference>
<evidence type="ECO:0000256" key="4">
    <source>
        <dbReference type="ARBA" id="ARBA00023098"/>
    </source>
</evidence>
<dbReference type="EMBL" id="VWPO01005190">
    <property type="protein sequence ID" value="NXY79199.1"/>
    <property type="molecule type" value="Genomic_DNA"/>
</dbReference>
<reference evidence="5 6" key="1">
    <citation type="submission" date="2019-09" db="EMBL/GenBank/DDBJ databases">
        <title>Bird 10,000 Genomes (B10K) Project - Family phase.</title>
        <authorList>
            <person name="Zhang G."/>
        </authorList>
    </citation>
    <scope>NUCLEOTIDE SEQUENCE [LARGE SCALE GENOMIC DNA]</scope>
    <source>
        <strain evidence="5">B10K-CU-031-08</strain>
        <tissue evidence="5">Muscle</tissue>
    </source>
</reference>
<evidence type="ECO:0000313" key="5">
    <source>
        <dbReference type="EMBL" id="NXY79199.1"/>
    </source>
</evidence>
<dbReference type="Pfam" id="PF03403">
    <property type="entry name" value="PAF-AH_p_II"/>
    <property type="match status" value="1"/>
</dbReference>
<dbReference type="SUPFAM" id="SSF53474">
    <property type="entry name" value="alpha/beta-Hydrolases"/>
    <property type="match status" value="1"/>
</dbReference>
<dbReference type="AlphaFoldDB" id="A0A7L4MN63"/>
<dbReference type="Proteomes" id="UP000583049">
    <property type="component" value="Unassembled WGS sequence"/>
</dbReference>
<evidence type="ECO:0000256" key="2">
    <source>
        <dbReference type="ARBA" id="ARBA00022801"/>
    </source>
</evidence>
<accession>A0A7L4MN63</accession>
<protein>
    <recommendedName>
        <fullName evidence="1">1-alkyl-2-acetylglycerophosphocholine esterase</fullName>
        <ecNumber evidence="1">3.1.1.47</ecNumber>
    </recommendedName>
</protein>
<keyword evidence="2 5" id="KW-0378">Hydrolase</keyword>
<dbReference type="Gene3D" id="3.40.50.1820">
    <property type="entry name" value="alpha/beta hydrolase"/>
    <property type="match status" value="1"/>
</dbReference>
<feature type="non-terminal residue" evidence="5">
    <location>
        <position position="208"/>
    </location>
</feature>
<gene>
    <name evidence="5" type="primary">Pafah2</name>
    <name evidence="5" type="ORF">GLAPRA_R00623</name>
</gene>
<feature type="non-terminal residue" evidence="5">
    <location>
        <position position="1"/>
    </location>
</feature>
<keyword evidence="3" id="KW-0442">Lipid degradation</keyword>
<dbReference type="EC" id="3.1.1.47" evidence="1"/>
<evidence type="ECO:0000256" key="3">
    <source>
        <dbReference type="ARBA" id="ARBA00022963"/>
    </source>
</evidence>
<dbReference type="InterPro" id="IPR029058">
    <property type="entry name" value="AB_hydrolase_fold"/>
</dbReference>
<name>A0A7L4MN63_GLAPT</name>
<dbReference type="PANTHER" id="PTHR10272:SF6">
    <property type="entry name" value="PLATELET-ACTIVATING FACTOR ACETYLHYDROLASE 2, CYTOPLASMIC"/>
    <property type="match status" value="1"/>
</dbReference>
<dbReference type="GO" id="GO:0003847">
    <property type="term" value="F:1-alkyl-2-acetylglycerophosphocholine esterase activity"/>
    <property type="evidence" value="ECO:0007669"/>
    <property type="project" value="UniProtKB-EC"/>
</dbReference>
<proteinExistence type="predicted"/>
<evidence type="ECO:0000256" key="1">
    <source>
        <dbReference type="ARBA" id="ARBA00013201"/>
    </source>
</evidence>
<dbReference type="PANTHER" id="PTHR10272">
    <property type="entry name" value="PLATELET-ACTIVATING FACTOR ACETYLHYDROLASE"/>
    <property type="match status" value="1"/>
</dbReference>
<comment type="caution">
    <text evidence="5">The sequence shown here is derived from an EMBL/GenBank/DDBJ whole genome shotgun (WGS) entry which is preliminary data.</text>
</comment>
<evidence type="ECO:0000313" key="6">
    <source>
        <dbReference type="Proteomes" id="UP000583049"/>
    </source>
</evidence>
<keyword evidence="4" id="KW-0443">Lipid metabolism</keyword>